<dbReference type="Pfam" id="PF17240">
    <property type="entry name" value="DUF5313"/>
    <property type="match status" value="1"/>
</dbReference>
<dbReference type="Proteomes" id="UP001183222">
    <property type="component" value="Unassembled WGS sequence"/>
</dbReference>
<keyword evidence="1" id="KW-1133">Transmembrane helix</keyword>
<gene>
    <name evidence="2" type="ORF">RM425_15640</name>
</gene>
<keyword evidence="1" id="KW-0472">Membrane</keyword>
<protein>
    <submittedName>
        <fullName evidence="2">DUF5313 family protein</fullName>
    </submittedName>
</protein>
<feature type="transmembrane region" description="Helical" evidence="1">
    <location>
        <begin position="54"/>
        <end position="72"/>
    </location>
</feature>
<dbReference type="InterPro" id="IPR035197">
    <property type="entry name" value="DUF5313"/>
</dbReference>
<evidence type="ECO:0000313" key="3">
    <source>
        <dbReference type="Proteomes" id="UP001183222"/>
    </source>
</evidence>
<sequence length="152" mass="17035">MAEDRAGTGSAGAALRRPGPLWWLWYALGGRLPERFSPWVLHDTTTRSWVVRHMARAFVQMMVPIGLVLLLLPGEFWIRGMAAFGGLLLGMFYSVAYMPEAAEHRVKQAGYSVGTATAVREEAARTRHAEDSVRRRAAAARRAARYRERQGH</sequence>
<dbReference type="EMBL" id="JAVREI010000012">
    <property type="protein sequence ID" value="MDT0277338.1"/>
    <property type="molecule type" value="Genomic_DNA"/>
</dbReference>
<reference evidence="3" key="1">
    <citation type="submission" date="2023-07" db="EMBL/GenBank/DDBJ databases">
        <title>30 novel species of actinomycetes from the DSMZ collection.</title>
        <authorList>
            <person name="Nouioui I."/>
        </authorList>
    </citation>
    <scope>NUCLEOTIDE SEQUENCE [LARGE SCALE GENOMIC DNA]</scope>
    <source>
        <strain evidence="3">DSM 46792</strain>
    </source>
</reference>
<evidence type="ECO:0000256" key="1">
    <source>
        <dbReference type="SAM" id="Phobius"/>
    </source>
</evidence>
<proteinExistence type="predicted"/>
<name>A0ABU2KB01_9ACTN</name>
<keyword evidence="1" id="KW-0812">Transmembrane</keyword>
<dbReference type="RefSeq" id="WP_311346144.1">
    <property type="nucleotide sequence ID" value="NZ_JAVREI010000012.1"/>
</dbReference>
<organism evidence="2 3">
    <name type="scientific">Blastococcus goldschmidtiae</name>
    <dbReference type="NCBI Taxonomy" id="3075546"/>
    <lineage>
        <taxon>Bacteria</taxon>
        <taxon>Bacillati</taxon>
        <taxon>Actinomycetota</taxon>
        <taxon>Actinomycetes</taxon>
        <taxon>Geodermatophilales</taxon>
        <taxon>Geodermatophilaceae</taxon>
        <taxon>Blastococcus</taxon>
    </lineage>
</organism>
<comment type="caution">
    <text evidence="2">The sequence shown here is derived from an EMBL/GenBank/DDBJ whole genome shotgun (WGS) entry which is preliminary data.</text>
</comment>
<feature type="transmembrane region" description="Helical" evidence="1">
    <location>
        <begin position="78"/>
        <end position="98"/>
    </location>
</feature>
<keyword evidence="3" id="KW-1185">Reference proteome</keyword>
<accession>A0ABU2KB01</accession>
<evidence type="ECO:0000313" key="2">
    <source>
        <dbReference type="EMBL" id="MDT0277338.1"/>
    </source>
</evidence>